<dbReference type="RefSeq" id="WP_073086418.1">
    <property type="nucleotide sequence ID" value="NZ_FQWS01000002.1"/>
</dbReference>
<name>A0A1M5TNN7_9FLAO</name>
<accession>A0A1M5TNN7</accession>
<evidence type="ECO:0000313" key="3">
    <source>
        <dbReference type="Proteomes" id="UP000184522"/>
    </source>
</evidence>
<evidence type="ECO:0008006" key="4">
    <source>
        <dbReference type="Google" id="ProtNLM"/>
    </source>
</evidence>
<dbReference type="EMBL" id="FQWS01000002">
    <property type="protein sequence ID" value="SHH52298.1"/>
    <property type="molecule type" value="Genomic_DNA"/>
</dbReference>
<keyword evidence="1" id="KW-0732">Signal</keyword>
<gene>
    <name evidence="2" type="ORF">SAMN05444148_2224</name>
</gene>
<feature type="signal peptide" evidence="1">
    <location>
        <begin position="1"/>
        <end position="19"/>
    </location>
</feature>
<feature type="chain" id="PRO_5012386848" description="Lipocalin-like domain-containing protein" evidence="1">
    <location>
        <begin position="20"/>
        <end position="161"/>
    </location>
</feature>
<reference evidence="3" key="1">
    <citation type="submission" date="2016-11" db="EMBL/GenBank/DDBJ databases">
        <authorList>
            <person name="Varghese N."/>
            <person name="Submissions S."/>
        </authorList>
    </citation>
    <scope>NUCLEOTIDE SEQUENCE [LARGE SCALE GENOMIC DNA]</scope>
    <source>
        <strain evidence="3">DSM 25330</strain>
    </source>
</reference>
<keyword evidence="3" id="KW-1185">Reference proteome</keyword>
<sequence>MKTLFTTFALLFAVITINAQDTISLSDFESMNNTSWEGTLTYKDYQSGKQETIDATMQFKIEGDKLISNVQYTYEPSKNHKGSVKIKKNGTYFGNEKVLSFKEENGTKTLVTSYQSRDNGKKADMFITHTLTDSTYTVTKEVSYLDSDEKFVRNTYSYTKL</sequence>
<evidence type="ECO:0000313" key="2">
    <source>
        <dbReference type="EMBL" id="SHH52298.1"/>
    </source>
</evidence>
<proteinExistence type="predicted"/>
<dbReference type="OrthoDB" id="805991at2"/>
<evidence type="ECO:0000256" key="1">
    <source>
        <dbReference type="SAM" id="SignalP"/>
    </source>
</evidence>
<dbReference type="STRING" id="1089305.SAMN05444148_2224"/>
<dbReference type="AlphaFoldDB" id="A0A1M5TNN7"/>
<organism evidence="2 3">
    <name type="scientific">Winogradskyella jejuensis</name>
    <dbReference type="NCBI Taxonomy" id="1089305"/>
    <lineage>
        <taxon>Bacteria</taxon>
        <taxon>Pseudomonadati</taxon>
        <taxon>Bacteroidota</taxon>
        <taxon>Flavobacteriia</taxon>
        <taxon>Flavobacteriales</taxon>
        <taxon>Flavobacteriaceae</taxon>
        <taxon>Winogradskyella</taxon>
    </lineage>
</organism>
<dbReference type="Proteomes" id="UP000184522">
    <property type="component" value="Unassembled WGS sequence"/>
</dbReference>
<protein>
    <recommendedName>
        <fullName evidence="4">Lipocalin-like domain-containing protein</fullName>
    </recommendedName>
</protein>